<dbReference type="GO" id="GO:0046872">
    <property type="term" value="F:metal ion binding"/>
    <property type="evidence" value="ECO:0007669"/>
    <property type="project" value="UniProtKB-KW"/>
</dbReference>
<evidence type="ECO:0000256" key="5">
    <source>
        <dbReference type="RuleBase" id="RU361279"/>
    </source>
</evidence>
<keyword evidence="5" id="KW-0479">Metal-binding</keyword>
<dbReference type="InterPro" id="IPR024185">
    <property type="entry name" value="FTHF_cligase-like_sf"/>
</dbReference>
<protein>
    <recommendedName>
        <fullName evidence="5">5-formyltetrahydrofolate cyclo-ligase</fullName>
        <ecNumber evidence="5">6.3.3.2</ecNumber>
    </recommendedName>
</protein>
<dbReference type="NCBIfam" id="TIGR02727">
    <property type="entry name" value="MTHFS_bact"/>
    <property type="match status" value="1"/>
</dbReference>
<dbReference type="Gene3D" id="3.40.50.10420">
    <property type="entry name" value="NagB/RpiA/CoA transferase-like"/>
    <property type="match status" value="1"/>
</dbReference>
<comment type="similarity">
    <text evidence="1 5">Belongs to the 5-formyltetrahydrofolate cyclo-ligase family.</text>
</comment>
<comment type="catalytic activity">
    <reaction evidence="5">
        <text>(6S)-5-formyl-5,6,7,8-tetrahydrofolate + ATP = (6R)-5,10-methenyltetrahydrofolate + ADP + phosphate</text>
        <dbReference type="Rhea" id="RHEA:10488"/>
        <dbReference type="ChEBI" id="CHEBI:30616"/>
        <dbReference type="ChEBI" id="CHEBI:43474"/>
        <dbReference type="ChEBI" id="CHEBI:57455"/>
        <dbReference type="ChEBI" id="CHEBI:57457"/>
        <dbReference type="ChEBI" id="CHEBI:456216"/>
        <dbReference type="EC" id="6.3.3.2"/>
    </reaction>
</comment>
<evidence type="ECO:0000256" key="2">
    <source>
        <dbReference type="ARBA" id="ARBA00022741"/>
    </source>
</evidence>
<dbReference type="Pfam" id="PF01812">
    <property type="entry name" value="5-FTHF_cyc-lig"/>
    <property type="match status" value="1"/>
</dbReference>
<dbReference type="AlphaFoldDB" id="A0A1Y6G1K3"/>
<dbReference type="GO" id="GO:0005524">
    <property type="term" value="F:ATP binding"/>
    <property type="evidence" value="ECO:0007669"/>
    <property type="project" value="UniProtKB-KW"/>
</dbReference>
<dbReference type="RefSeq" id="WP_086435359.1">
    <property type="nucleotide sequence ID" value="NZ_FXWH01000003.1"/>
</dbReference>
<dbReference type="Proteomes" id="UP000194450">
    <property type="component" value="Unassembled WGS sequence"/>
</dbReference>
<evidence type="ECO:0000256" key="1">
    <source>
        <dbReference type="ARBA" id="ARBA00010638"/>
    </source>
</evidence>
<evidence type="ECO:0000313" key="7">
    <source>
        <dbReference type="Proteomes" id="UP000194450"/>
    </source>
</evidence>
<evidence type="ECO:0000313" key="6">
    <source>
        <dbReference type="EMBL" id="SMQ80471.1"/>
    </source>
</evidence>
<evidence type="ECO:0000256" key="3">
    <source>
        <dbReference type="ARBA" id="ARBA00022840"/>
    </source>
</evidence>
<organism evidence="6 7">
    <name type="scientific">Pseudidiomarina planktonica</name>
    <dbReference type="NCBI Taxonomy" id="1323738"/>
    <lineage>
        <taxon>Bacteria</taxon>
        <taxon>Pseudomonadati</taxon>
        <taxon>Pseudomonadota</taxon>
        <taxon>Gammaproteobacteria</taxon>
        <taxon>Alteromonadales</taxon>
        <taxon>Idiomarinaceae</taxon>
        <taxon>Pseudidiomarina</taxon>
    </lineage>
</organism>
<reference evidence="7" key="1">
    <citation type="submission" date="2017-04" db="EMBL/GenBank/DDBJ databases">
        <authorList>
            <person name="Varghese N."/>
            <person name="Submissions S."/>
        </authorList>
    </citation>
    <scope>NUCLEOTIDE SEQUENCE [LARGE SCALE GENOMIC DNA]</scope>
</reference>
<keyword evidence="6" id="KW-0436">Ligase</keyword>
<dbReference type="PIRSF" id="PIRSF006806">
    <property type="entry name" value="FTHF_cligase"/>
    <property type="match status" value="1"/>
</dbReference>
<dbReference type="GO" id="GO:0035999">
    <property type="term" value="P:tetrahydrofolate interconversion"/>
    <property type="evidence" value="ECO:0007669"/>
    <property type="project" value="TreeGrafter"/>
</dbReference>
<keyword evidence="3 4" id="KW-0067">ATP-binding</keyword>
<comment type="cofactor">
    <cofactor evidence="5">
        <name>Mg(2+)</name>
        <dbReference type="ChEBI" id="CHEBI:18420"/>
    </cofactor>
</comment>
<proteinExistence type="inferred from homology"/>
<dbReference type="PANTHER" id="PTHR23407">
    <property type="entry name" value="ATPASE INHIBITOR/5-FORMYLTETRAHYDROFOLATE CYCLO-LIGASE"/>
    <property type="match status" value="1"/>
</dbReference>
<dbReference type="SUPFAM" id="SSF100950">
    <property type="entry name" value="NagB/RpiA/CoA transferase-like"/>
    <property type="match status" value="1"/>
</dbReference>
<dbReference type="EMBL" id="FXWH01000003">
    <property type="protein sequence ID" value="SMQ80471.1"/>
    <property type="molecule type" value="Genomic_DNA"/>
</dbReference>
<feature type="binding site" evidence="4">
    <location>
        <position position="62"/>
    </location>
    <ligand>
        <name>substrate</name>
    </ligand>
</feature>
<dbReference type="PANTHER" id="PTHR23407:SF1">
    <property type="entry name" value="5-FORMYLTETRAHYDROFOLATE CYCLO-LIGASE"/>
    <property type="match status" value="1"/>
</dbReference>
<dbReference type="InterPro" id="IPR002698">
    <property type="entry name" value="FTHF_cligase"/>
</dbReference>
<keyword evidence="2 4" id="KW-0547">Nucleotide-binding</keyword>
<dbReference type="OrthoDB" id="9801938at2"/>
<dbReference type="GO" id="GO:0009396">
    <property type="term" value="P:folic acid-containing compound biosynthetic process"/>
    <property type="evidence" value="ECO:0007669"/>
    <property type="project" value="TreeGrafter"/>
</dbReference>
<evidence type="ECO:0000256" key="4">
    <source>
        <dbReference type="PIRSR" id="PIRSR006806-1"/>
    </source>
</evidence>
<keyword evidence="7" id="KW-1185">Reference proteome</keyword>
<dbReference type="GO" id="GO:0030272">
    <property type="term" value="F:5-formyltetrahydrofolate cyclo-ligase activity"/>
    <property type="evidence" value="ECO:0007669"/>
    <property type="project" value="UniProtKB-EC"/>
</dbReference>
<gene>
    <name evidence="6" type="ORF">SAMN06297229_2229</name>
</gene>
<feature type="binding site" evidence="4">
    <location>
        <begin position="142"/>
        <end position="150"/>
    </location>
    <ligand>
        <name>ATP</name>
        <dbReference type="ChEBI" id="CHEBI:30616"/>
    </ligand>
</feature>
<keyword evidence="5" id="KW-0460">Magnesium</keyword>
<feature type="binding site" evidence="4">
    <location>
        <begin position="11"/>
        <end position="15"/>
    </location>
    <ligand>
        <name>ATP</name>
        <dbReference type="ChEBI" id="CHEBI:30616"/>
    </ligand>
</feature>
<dbReference type="InterPro" id="IPR037171">
    <property type="entry name" value="NagB/RpiA_transferase-like"/>
</dbReference>
<accession>A0A1Y6G1K3</accession>
<dbReference type="EC" id="6.3.3.2" evidence="5"/>
<name>A0A1Y6G1K3_9GAMM</name>
<sequence>MPAQQSPQNERQQLRRELQQRRLALSELDLERAGQQVSEHLLSLPQVQQATTIGGYFSVKNELATGPALASLLAQQKQLALPVLHPFCKGHLLFLSYDNNTRFVPNRYQIPEPELNCQHIVPLAQLQVLLVPLVGFDAKGNRMGMGGGFYDRTLSGWQQGRYPNLLPIGLAHNVQQAEHIPTEGWDVPLPMIITPYKIWHFSD</sequence>